<reference evidence="2 3" key="1">
    <citation type="submission" date="2024-01" db="EMBL/GenBank/DDBJ databases">
        <authorList>
            <person name="Waweru B."/>
        </authorList>
    </citation>
    <scope>NUCLEOTIDE SEQUENCE [LARGE SCALE GENOMIC DNA]</scope>
</reference>
<evidence type="ECO:0000259" key="1">
    <source>
        <dbReference type="Pfam" id="PF13456"/>
    </source>
</evidence>
<dbReference type="Pfam" id="PF13456">
    <property type="entry name" value="RVT_3"/>
    <property type="match status" value="1"/>
</dbReference>
<evidence type="ECO:0000313" key="3">
    <source>
        <dbReference type="Proteomes" id="UP001314170"/>
    </source>
</evidence>
<dbReference type="GO" id="GO:0004523">
    <property type="term" value="F:RNA-DNA hybrid ribonuclease activity"/>
    <property type="evidence" value="ECO:0007669"/>
    <property type="project" value="InterPro"/>
</dbReference>
<gene>
    <name evidence="2" type="ORF">DCAF_LOCUS14024</name>
</gene>
<sequence>MQQGLHHAWELGFRNIILKVDWLEQEALHMVREANPLFRPCHALVADISELVKRKNFILQKCSCSQRGNSCADIMAKLGASGSNAFVEWSDPPWRVLQALHGDARDLKLNHIMCPQPTIKCFQGVQMIEAAIIRIS</sequence>
<protein>
    <recommendedName>
        <fullName evidence="1">RNase H type-1 domain-containing protein</fullName>
    </recommendedName>
</protein>
<name>A0AAV1RTA6_9ROSI</name>
<dbReference type="AlphaFoldDB" id="A0AAV1RTA6"/>
<evidence type="ECO:0000313" key="2">
    <source>
        <dbReference type="EMBL" id="CAK7338976.1"/>
    </source>
</evidence>
<proteinExistence type="predicted"/>
<organism evidence="2 3">
    <name type="scientific">Dovyalis caffra</name>
    <dbReference type="NCBI Taxonomy" id="77055"/>
    <lineage>
        <taxon>Eukaryota</taxon>
        <taxon>Viridiplantae</taxon>
        <taxon>Streptophyta</taxon>
        <taxon>Embryophyta</taxon>
        <taxon>Tracheophyta</taxon>
        <taxon>Spermatophyta</taxon>
        <taxon>Magnoliopsida</taxon>
        <taxon>eudicotyledons</taxon>
        <taxon>Gunneridae</taxon>
        <taxon>Pentapetalae</taxon>
        <taxon>rosids</taxon>
        <taxon>fabids</taxon>
        <taxon>Malpighiales</taxon>
        <taxon>Salicaceae</taxon>
        <taxon>Flacourtieae</taxon>
        <taxon>Dovyalis</taxon>
    </lineage>
</organism>
<keyword evidence="3" id="KW-1185">Reference proteome</keyword>
<dbReference type="Proteomes" id="UP001314170">
    <property type="component" value="Unassembled WGS sequence"/>
</dbReference>
<comment type="caution">
    <text evidence="2">The sequence shown here is derived from an EMBL/GenBank/DDBJ whole genome shotgun (WGS) entry which is preliminary data.</text>
</comment>
<dbReference type="EMBL" id="CAWUPB010001156">
    <property type="protein sequence ID" value="CAK7338976.1"/>
    <property type="molecule type" value="Genomic_DNA"/>
</dbReference>
<dbReference type="InterPro" id="IPR002156">
    <property type="entry name" value="RNaseH_domain"/>
</dbReference>
<accession>A0AAV1RTA6</accession>
<feature type="domain" description="RNase H type-1" evidence="1">
    <location>
        <begin position="3"/>
        <end position="77"/>
    </location>
</feature>
<dbReference type="GO" id="GO:0003676">
    <property type="term" value="F:nucleic acid binding"/>
    <property type="evidence" value="ECO:0007669"/>
    <property type="project" value="InterPro"/>
</dbReference>